<keyword evidence="1" id="KW-1185">Reference proteome</keyword>
<name>A0A915IV61_ROMCU</name>
<dbReference type="AlphaFoldDB" id="A0A915IV61"/>
<protein>
    <submittedName>
        <fullName evidence="2">Uncharacterized protein</fullName>
    </submittedName>
</protein>
<dbReference type="Proteomes" id="UP000887565">
    <property type="component" value="Unplaced"/>
</dbReference>
<organism evidence="1 2">
    <name type="scientific">Romanomermis culicivorax</name>
    <name type="common">Nematode worm</name>
    <dbReference type="NCBI Taxonomy" id="13658"/>
    <lineage>
        <taxon>Eukaryota</taxon>
        <taxon>Metazoa</taxon>
        <taxon>Ecdysozoa</taxon>
        <taxon>Nematoda</taxon>
        <taxon>Enoplea</taxon>
        <taxon>Dorylaimia</taxon>
        <taxon>Mermithida</taxon>
        <taxon>Mermithoidea</taxon>
        <taxon>Mermithidae</taxon>
        <taxon>Romanomermis</taxon>
    </lineage>
</organism>
<dbReference type="WBParaSite" id="nRc.2.0.1.t17707-RA">
    <property type="protein sequence ID" value="nRc.2.0.1.t17707-RA"/>
    <property type="gene ID" value="nRc.2.0.1.g17707"/>
</dbReference>
<proteinExistence type="predicted"/>
<reference evidence="2" key="1">
    <citation type="submission" date="2022-11" db="UniProtKB">
        <authorList>
            <consortium name="WormBaseParasite"/>
        </authorList>
    </citation>
    <scope>IDENTIFICATION</scope>
</reference>
<evidence type="ECO:0000313" key="2">
    <source>
        <dbReference type="WBParaSite" id="nRc.2.0.1.t17707-RA"/>
    </source>
</evidence>
<evidence type="ECO:0000313" key="1">
    <source>
        <dbReference type="Proteomes" id="UP000887565"/>
    </source>
</evidence>
<accession>A0A915IV61</accession>
<sequence length="62" mass="7390">MGMEHCESSTLNYFAVGAPGHSAKRLQITILMIEKMHRSSIFVRQKTSRICRRKDQRQFEWY</sequence>